<dbReference type="EMBL" id="KN818301">
    <property type="protein sequence ID" value="KIL60276.1"/>
    <property type="molecule type" value="Genomic_DNA"/>
</dbReference>
<evidence type="ECO:0000313" key="3">
    <source>
        <dbReference type="Proteomes" id="UP000054549"/>
    </source>
</evidence>
<feature type="compositionally biased region" description="Basic residues" evidence="1">
    <location>
        <begin position="98"/>
        <end position="108"/>
    </location>
</feature>
<dbReference type="HOGENOM" id="CLU_849851_0_0_1"/>
<dbReference type="AlphaFoldDB" id="A0A0C2WU31"/>
<feature type="compositionally biased region" description="Pro residues" evidence="1">
    <location>
        <begin position="271"/>
        <end position="283"/>
    </location>
</feature>
<gene>
    <name evidence="2" type="ORF">M378DRAFT_180497</name>
</gene>
<sequence length="327" mass="35462">MERTILRIKVSIYNSIRTSGTKEMKGNAASCFVQNLLRLKILEKSENPARLPDQALDAVISFYGTLVDRAAQLPRTKGHDPASEDPDDVLPVHVTFRTHKSVQSHKRSASTSTSTSGSTTTSAPPTSLAYLKHPLEIAVALYLAHLSTRIKTLSPTHLQDVVATLVRATAFCATPLYMLSPVAKYQPQYQPQYQPPSFSNTAWKRDIEDKITDFLTQLLSVWLGPPGSTPRLFDPSALFSTGESQTQLQQARQVQPAPSLGVTPLQNSPIPTQPGTPIPPPASLPASQHAQSLPSSYFPSASPHLSLFHPATSSASSASLLQTPMHI</sequence>
<feature type="region of interest" description="Disordered" evidence="1">
    <location>
        <begin position="251"/>
        <end position="296"/>
    </location>
</feature>
<dbReference type="Proteomes" id="UP000054549">
    <property type="component" value="Unassembled WGS sequence"/>
</dbReference>
<keyword evidence="3" id="KW-1185">Reference proteome</keyword>
<reference evidence="2 3" key="1">
    <citation type="submission" date="2014-04" db="EMBL/GenBank/DDBJ databases">
        <title>Evolutionary Origins and Diversification of the Mycorrhizal Mutualists.</title>
        <authorList>
            <consortium name="DOE Joint Genome Institute"/>
            <consortium name="Mycorrhizal Genomics Consortium"/>
            <person name="Kohler A."/>
            <person name="Kuo A."/>
            <person name="Nagy L.G."/>
            <person name="Floudas D."/>
            <person name="Copeland A."/>
            <person name="Barry K.W."/>
            <person name="Cichocki N."/>
            <person name="Veneault-Fourrey C."/>
            <person name="LaButti K."/>
            <person name="Lindquist E.A."/>
            <person name="Lipzen A."/>
            <person name="Lundell T."/>
            <person name="Morin E."/>
            <person name="Murat C."/>
            <person name="Riley R."/>
            <person name="Ohm R."/>
            <person name="Sun H."/>
            <person name="Tunlid A."/>
            <person name="Henrissat B."/>
            <person name="Grigoriev I.V."/>
            <person name="Hibbett D.S."/>
            <person name="Martin F."/>
        </authorList>
    </citation>
    <scope>NUCLEOTIDE SEQUENCE [LARGE SCALE GENOMIC DNA]</scope>
    <source>
        <strain evidence="2 3">Koide BX008</strain>
    </source>
</reference>
<evidence type="ECO:0000256" key="1">
    <source>
        <dbReference type="SAM" id="MobiDB-lite"/>
    </source>
</evidence>
<feature type="region of interest" description="Disordered" evidence="1">
    <location>
        <begin position="98"/>
        <end position="125"/>
    </location>
</feature>
<evidence type="ECO:0000313" key="2">
    <source>
        <dbReference type="EMBL" id="KIL60276.1"/>
    </source>
</evidence>
<name>A0A0C2WU31_AMAMK</name>
<organism evidence="2 3">
    <name type="scientific">Amanita muscaria (strain Koide BX008)</name>
    <dbReference type="NCBI Taxonomy" id="946122"/>
    <lineage>
        <taxon>Eukaryota</taxon>
        <taxon>Fungi</taxon>
        <taxon>Dikarya</taxon>
        <taxon>Basidiomycota</taxon>
        <taxon>Agaricomycotina</taxon>
        <taxon>Agaricomycetes</taxon>
        <taxon>Agaricomycetidae</taxon>
        <taxon>Agaricales</taxon>
        <taxon>Pluteineae</taxon>
        <taxon>Amanitaceae</taxon>
        <taxon>Amanita</taxon>
    </lineage>
</organism>
<feature type="compositionally biased region" description="Polar residues" evidence="1">
    <location>
        <begin position="285"/>
        <end position="296"/>
    </location>
</feature>
<protein>
    <submittedName>
        <fullName evidence="2">Uncharacterized protein</fullName>
    </submittedName>
</protein>
<proteinExistence type="predicted"/>
<accession>A0A0C2WU31</accession>
<feature type="compositionally biased region" description="Low complexity" evidence="1">
    <location>
        <begin position="109"/>
        <end position="125"/>
    </location>
</feature>
<dbReference type="InParanoid" id="A0A0C2WU31"/>
<dbReference type="OrthoDB" id="3047812at2759"/>
<dbReference type="STRING" id="946122.A0A0C2WU31"/>